<dbReference type="Proteomes" id="UP000805193">
    <property type="component" value="Unassembled WGS sequence"/>
</dbReference>
<gene>
    <name evidence="1" type="ORF">HPB47_025106</name>
</gene>
<comment type="caution">
    <text evidence="1">The sequence shown here is derived from an EMBL/GenBank/DDBJ whole genome shotgun (WGS) entry which is preliminary data.</text>
</comment>
<sequence>MSQRSMASVQGTSLPDLSASLPTFSGDGGTSALHWIEELERTQGLASWEPSTLLAVALGKLRGPAADWKVVTGRQCPTWDSFKIAFKAQFGDRLSLLQWQRKVTSRVQLCGESLVVYSLANLKLISKCPVVLTDVQRIEYVFQGVQDGQLATSIAAQRPPTVATYMDIATELDRTLSHSLLRPSRAENSNPKPPVAEPYPASTQGSLAARISDRADHIPASPSRISSLPPDEQDARYLTITSRHGAPTYRPGQDLSNAVCYNCRQKGHLSAKCTEARTSRNRHPANSKANTASMSCLREPNSLEGSLIQCAVIQADIPAIGKIDAFPDSGSKLTILSHDVVKSSSLLPWTKPPIAVVGGGTVVPSGSLCTRISVGLISAVIEVTVLARNPLPLILGEDWFEAAHAELLVMTTYPTEIRHPSTGVALSYRTPDDCLPVLQPKRETAQAKVKPTGMSIHRLVGSQAEETASDDNDREARTFRELPYSNASSSNKTFTRAPPFRNNPRAEIVGSNIIVTREEASLDKKQEGAFDCSKAFAIERQVPKVKEGESSKRISASKEPPIRTSEEETAVSNQSLEADLKTGQGAEGLSPAKVDAFTQLSDDFATDVGDKLVCPRPQTLAKNDILSPADSEDDGKPPQPYSFAYDNTDEFGTRIAHEESADANNARVGSYSYTDAAGMTRTVKYTADATGFHATVETNEPGTKNSNPADVQPPQPYSFSYDNTDEFGTRIAHEESADSNNARVGSYTYSDASGIARTVKYTADASGFHATVETNEPGTKSSAPADVQYASSAVEGPAPVAVKAPVTVHAVHSTPVVHAVHAAPVTFAVHHAPIAYSFGHAKSA</sequence>
<name>A0AC60Q4B2_IXOPE</name>
<proteinExistence type="predicted"/>
<reference evidence="1 2" key="1">
    <citation type="journal article" date="2020" name="Cell">
        <title>Large-Scale Comparative Analyses of Tick Genomes Elucidate Their Genetic Diversity and Vector Capacities.</title>
        <authorList>
            <consortium name="Tick Genome and Microbiome Consortium (TIGMIC)"/>
            <person name="Jia N."/>
            <person name="Wang J."/>
            <person name="Shi W."/>
            <person name="Du L."/>
            <person name="Sun Y."/>
            <person name="Zhan W."/>
            <person name="Jiang J.F."/>
            <person name="Wang Q."/>
            <person name="Zhang B."/>
            <person name="Ji P."/>
            <person name="Bell-Sakyi L."/>
            <person name="Cui X.M."/>
            <person name="Yuan T.T."/>
            <person name="Jiang B.G."/>
            <person name="Yang W.F."/>
            <person name="Lam T.T."/>
            <person name="Chang Q.C."/>
            <person name="Ding S.J."/>
            <person name="Wang X.J."/>
            <person name="Zhu J.G."/>
            <person name="Ruan X.D."/>
            <person name="Zhao L."/>
            <person name="Wei J.T."/>
            <person name="Ye R.Z."/>
            <person name="Que T.C."/>
            <person name="Du C.H."/>
            <person name="Zhou Y.H."/>
            <person name="Cheng J.X."/>
            <person name="Dai P.F."/>
            <person name="Guo W.B."/>
            <person name="Han X.H."/>
            <person name="Huang E.J."/>
            <person name="Li L.F."/>
            <person name="Wei W."/>
            <person name="Gao Y.C."/>
            <person name="Liu J.Z."/>
            <person name="Shao H.Z."/>
            <person name="Wang X."/>
            <person name="Wang C.C."/>
            <person name="Yang T.C."/>
            <person name="Huo Q.B."/>
            <person name="Li W."/>
            <person name="Chen H.Y."/>
            <person name="Chen S.E."/>
            <person name="Zhou L.G."/>
            <person name="Ni X.B."/>
            <person name="Tian J.H."/>
            <person name="Sheng Y."/>
            <person name="Liu T."/>
            <person name="Pan Y.S."/>
            <person name="Xia L.Y."/>
            <person name="Li J."/>
            <person name="Zhao F."/>
            <person name="Cao W.C."/>
        </authorList>
    </citation>
    <scope>NUCLEOTIDE SEQUENCE [LARGE SCALE GENOMIC DNA]</scope>
    <source>
        <strain evidence="1">Iper-2018</strain>
    </source>
</reference>
<evidence type="ECO:0000313" key="1">
    <source>
        <dbReference type="EMBL" id="KAG0427866.1"/>
    </source>
</evidence>
<accession>A0AC60Q4B2</accession>
<evidence type="ECO:0000313" key="2">
    <source>
        <dbReference type="Proteomes" id="UP000805193"/>
    </source>
</evidence>
<organism evidence="1 2">
    <name type="scientific">Ixodes persulcatus</name>
    <name type="common">Taiga tick</name>
    <dbReference type="NCBI Taxonomy" id="34615"/>
    <lineage>
        <taxon>Eukaryota</taxon>
        <taxon>Metazoa</taxon>
        <taxon>Ecdysozoa</taxon>
        <taxon>Arthropoda</taxon>
        <taxon>Chelicerata</taxon>
        <taxon>Arachnida</taxon>
        <taxon>Acari</taxon>
        <taxon>Parasitiformes</taxon>
        <taxon>Ixodida</taxon>
        <taxon>Ixodoidea</taxon>
        <taxon>Ixodidae</taxon>
        <taxon>Ixodinae</taxon>
        <taxon>Ixodes</taxon>
    </lineage>
</organism>
<dbReference type="EMBL" id="JABSTQ010009585">
    <property type="protein sequence ID" value="KAG0427866.1"/>
    <property type="molecule type" value="Genomic_DNA"/>
</dbReference>
<protein>
    <submittedName>
        <fullName evidence="1">Uncharacterized protein</fullName>
    </submittedName>
</protein>
<keyword evidence="2" id="KW-1185">Reference proteome</keyword>